<dbReference type="AlphaFoldDB" id="A0A1X7SW85"/>
<organism evidence="2">
    <name type="scientific">Amphimedon queenslandica</name>
    <name type="common">Sponge</name>
    <dbReference type="NCBI Taxonomy" id="400682"/>
    <lineage>
        <taxon>Eukaryota</taxon>
        <taxon>Metazoa</taxon>
        <taxon>Porifera</taxon>
        <taxon>Demospongiae</taxon>
        <taxon>Heteroscleromorpha</taxon>
        <taxon>Haplosclerida</taxon>
        <taxon>Niphatidae</taxon>
        <taxon>Amphimedon</taxon>
    </lineage>
</organism>
<name>A0A1X7SW85_AMPQE</name>
<evidence type="ECO:0000256" key="1">
    <source>
        <dbReference type="SAM" id="SignalP"/>
    </source>
</evidence>
<keyword evidence="1" id="KW-0732">Signal</keyword>
<protein>
    <submittedName>
        <fullName evidence="2">Uncharacterized protein</fullName>
    </submittedName>
</protein>
<proteinExistence type="predicted"/>
<feature type="signal peptide" evidence="1">
    <location>
        <begin position="1"/>
        <end position="19"/>
    </location>
</feature>
<reference evidence="2" key="1">
    <citation type="submission" date="2017-05" db="UniProtKB">
        <authorList>
            <consortium name="EnsemblMetazoa"/>
        </authorList>
    </citation>
    <scope>IDENTIFICATION</scope>
</reference>
<dbReference type="EnsemblMetazoa" id="Aqu2.1.06242_001">
    <property type="protein sequence ID" value="Aqu2.1.06242_001"/>
    <property type="gene ID" value="Aqu2.1.06242"/>
</dbReference>
<evidence type="ECO:0000313" key="2">
    <source>
        <dbReference type="EnsemblMetazoa" id="Aqu2.1.06242_001"/>
    </source>
</evidence>
<dbReference type="InParanoid" id="A0A1X7SW85"/>
<accession>A0A1X7SW85</accession>
<feature type="chain" id="PRO_5012123640" evidence="1">
    <location>
        <begin position="20"/>
        <end position="85"/>
    </location>
</feature>
<sequence>MRLCSIASFVLLLFSFHHEKDIFVPTTFGDIVSFLCLGKTTSFDYKIIQDFTRKQCQLKSGDQANTHTQTKRLLYPRVTPTRGLG</sequence>